<protein>
    <submittedName>
        <fullName evidence="1">Uncharacterized protein</fullName>
    </submittedName>
</protein>
<sequence>WFHTATAASNQVFNLPLGRMFFFSEGCSFSLILSRTGNALVSSYMRVRPFCSRG</sequence>
<organism evidence="1">
    <name type="scientific">Tetraselmis sp. GSL018</name>
    <dbReference type="NCBI Taxonomy" id="582737"/>
    <lineage>
        <taxon>Eukaryota</taxon>
        <taxon>Viridiplantae</taxon>
        <taxon>Chlorophyta</taxon>
        <taxon>core chlorophytes</taxon>
        <taxon>Chlorodendrophyceae</taxon>
        <taxon>Chlorodendrales</taxon>
        <taxon>Chlorodendraceae</taxon>
        <taxon>Tetraselmis</taxon>
    </lineage>
</organism>
<dbReference type="EMBL" id="GBEZ01019871">
    <property type="protein sequence ID" value="JAC66742.1"/>
    <property type="molecule type" value="Transcribed_RNA"/>
</dbReference>
<feature type="non-terminal residue" evidence="1">
    <location>
        <position position="1"/>
    </location>
</feature>
<evidence type="ECO:0000313" key="1">
    <source>
        <dbReference type="EMBL" id="JAC66742.1"/>
    </source>
</evidence>
<dbReference type="AlphaFoldDB" id="A0A061R1G2"/>
<accession>A0A061R1G2</accession>
<gene>
    <name evidence="1" type="ORF">TSPGSL018_12904</name>
</gene>
<reference evidence="1" key="1">
    <citation type="submission" date="2014-05" db="EMBL/GenBank/DDBJ databases">
        <title>The transcriptome of the halophilic microalga Tetraselmis sp. GSL018 isolated from the Great Salt Lake, Utah.</title>
        <authorList>
            <person name="Jinkerson R.E."/>
            <person name="D'Adamo S."/>
            <person name="Posewitz M.C."/>
        </authorList>
    </citation>
    <scope>NUCLEOTIDE SEQUENCE</scope>
    <source>
        <strain evidence="1">GSL018</strain>
    </source>
</reference>
<proteinExistence type="predicted"/>
<name>A0A061R1G2_9CHLO</name>